<evidence type="ECO:0000256" key="1">
    <source>
        <dbReference type="ARBA" id="ARBA00004651"/>
    </source>
</evidence>
<feature type="transmembrane region" description="Helical" evidence="6">
    <location>
        <begin position="6"/>
        <end position="27"/>
    </location>
</feature>
<proteinExistence type="predicted"/>
<dbReference type="EMBL" id="JACSQV010000016">
    <property type="protein sequence ID" value="MBD7919824.1"/>
    <property type="molecule type" value="Genomic_DNA"/>
</dbReference>
<feature type="domain" description="Cardiolipin synthase N-terminal" evidence="7">
    <location>
        <begin position="18"/>
        <end position="59"/>
    </location>
</feature>
<evidence type="ECO:0000256" key="3">
    <source>
        <dbReference type="ARBA" id="ARBA00022692"/>
    </source>
</evidence>
<evidence type="ECO:0000313" key="9">
    <source>
        <dbReference type="Proteomes" id="UP000604241"/>
    </source>
</evidence>
<keyword evidence="2" id="KW-1003">Cell membrane</keyword>
<keyword evidence="5 6" id="KW-0472">Membrane</keyword>
<organism evidence="8 9">
    <name type="scientific">Cellulomonas avistercoris</name>
    <dbReference type="NCBI Taxonomy" id="2762242"/>
    <lineage>
        <taxon>Bacteria</taxon>
        <taxon>Bacillati</taxon>
        <taxon>Actinomycetota</taxon>
        <taxon>Actinomycetes</taxon>
        <taxon>Micrococcales</taxon>
        <taxon>Cellulomonadaceae</taxon>
        <taxon>Cellulomonas</taxon>
    </lineage>
</organism>
<dbReference type="InterPro" id="IPR027379">
    <property type="entry name" value="CLS_N"/>
</dbReference>
<comment type="caution">
    <text evidence="8">The sequence shown here is derived from an EMBL/GenBank/DDBJ whole genome shotgun (WGS) entry which is preliminary data.</text>
</comment>
<evidence type="ECO:0000256" key="6">
    <source>
        <dbReference type="SAM" id="Phobius"/>
    </source>
</evidence>
<evidence type="ECO:0000256" key="5">
    <source>
        <dbReference type="ARBA" id="ARBA00023136"/>
    </source>
</evidence>
<evidence type="ECO:0000313" key="8">
    <source>
        <dbReference type="EMBL" id="MBD7919824.1"/>
    </source>
</evidence>
<evidence type="ECO:0000256" key="4">
    <source>
        <dbReference type="ARBA" id="ARBA00022989"/>
    </source>
</evidence>
<name>A0ABR8QHN5_9CELL</name>
<keyword evidence="3 6" id="KW-0812">Transmembrane</keyword>
<keyword evidence="9" id="KW-1185">Reference proteome</keyword>
<protein>
    <submittedName>
        <fullName evidence="8">PLDc N-terminal domain-containing protein</fullName>
    </submittedName>
</protein>
<evidence type="ECO:0000259" key="7">
    <source>
        <dbReference type="Pfam" id="PF13396"/>
    </source>
</evidence>
<dbReference type="RefSeq" id="WP_191784477.1">
    <property type="nucleotide sequence ID" value="NZ_JACSQV010000016.1"/>
</dbReference>
<dbReference type="Proteomes" id="UP000604241">
    <property type="component" value="Unassembled WGS sequence"/>
</dbReference>
<comment type="subcellular location">
    <subcellularLocation>
        <location evidence="1">Cell membrane</location>
        <topology evidence="1">Multi-pass membrane protein</topology>
    </subcellularLocation>
</comment>
<reference evidence="8 9" key="1">
    <citation type="submission" date="2020-08" db="EMBL/GenBank/DDBJ databases">
        <title>A Genomic Blueprint of the Chicken Gut Microbiome.</title>
        <authorList>
            <person name="Gilroy R."/>
            <person name="Ravi A."/>
            <person name="Getino M."/>
            <person name="Pursley I."/>
            <person name="Horton D.L."/>
            <person name="Alikhan N.-F."/>
            <person name="Baker D."/>
            <person name="Gharbi K."/>
            <person name="Hall N."/>
            <person name="Watson M."/>
            <person name="Adriaenssens E.M."/>
            <person name="Foster-Nyarko E."/>
            <person name="Jarju S."/>
            <person name="Secka A."/>
            <person name="Antonio M."/>
            <person name="Oren A."/>
            <person name="Chaudhuri R."/>
            <person name="La Ragione R.M."/>
            <person name="Hildebrand F."/>
            <person name="Pallen M.J."/>
        </authorList>
    </citation>
    <scope>NUCLEOTIDE SEQUENCE [LARGE SCALE GENOMIC DNA]</scope>
    <source>
        <strain evidence="8 9">Sa3CUA2</strain>
    </source>
</reference>
<gene>
    <name evidence="8" type="ORF">H9657_16250</name>
</gene>
<feature type="transmembrane region" description="Helical" evidence="6">
    <location>
        <begin position="39"/>
        <end position="62"/>
    </location>
</feature>
<keyword evidence="4 6" id="KW-1133">Transmembrane helix</keyword>
<sequence length="72" mass="7693">MFVNVSYTHVVIVVAYLALTIAALVSIWRRDGADVAQKVFSTVAVIAVPFIGALLWLAFVAVRSRRGSTSGA</sequence>
<dbReference type="Pfam" id="PF13396">
    <property type="entry name" value="PLDc_N"/>
    <property type="match status" value="1"/>
</dbReference>
<evidence type="ECO:0000256" key="2">
    <source>
        <dbReference type="ARBA" id="ARBA00022475"/>
    </source>
</evidence>
<accession>A0ABR8QHN5</accession>